<dbReference type="Pfam" id="PF00023">
    <property type="entry name" value="Ank"/>
    <property type="match status" value="2"/>
</dbReference>
<dbReference type="PROSITE" id="PS50297">
    <property type="entry name" value="ANK_REP_REGION"/>
    <property type="match status" value="1"/>
</dbReference>
<organism evidence="3">
    <name type="scientific">Pseudictyota dubia</name>
    <dbReference type="NCBI Taxonomy" id="2749911"/>
    <lineage>
        <taxon>Eukaryota</taxon>
        <taxon>Sar</taxon>
        <taxon>Stramenopiles</taxon>
        <taxon>Ochrophyta</taxon>
        <taxon>Bacillariophyta</taxon>
        <taxon>Mediophyceae</taxon>
        <taxon>Biddulphiophycidae</taxon>
        <taxon>Eupodiscales</taxon>
        <taxon>Odontellaceae</taxon>
        <taxon>Pseudictyota</taxon>
    </lineage>
</organism>
<evidence type="ECO:0000256" key="1">
    <source>
        <dbReference type="PROSITE-ProRule" id="PRU00023"/>
    </source>
</evidence>
<keyword evidence="1" id="KW-0040">ANK repeat</keyword>
<dbReference type="Gene3D" id="1.25.40.20">
    <property type="entry name" value="Ankyrin repeat-containing domain"/>
    <property type="match status" value="2"/>
</dbReference>
<dbReference type="PROSITE" id="PS50088">
    <property type="entry name" value="ANK_REPEAT"/>
    <property type="match status" value="1"/>
</dbReference>
<feature type="compositionally biased region" description="Basic and acidic residues" evidence="2">
    <location>
        <begin position="13"/>
        <end position="23"/>
    </location>
</feature>
<feature type="repeat" description="ANK" evidence="1">
    <location>
        <begin position="437"/>
        <end position="458"/>
    </location>
</feature>
<feature type="region of interest" description="Disordered" evidence="2">
    <location>
        <begin position="1"/>
        <end position="24"/>
    </location>
</feature>
<dbReference type="AlphaFoldDB" id="A0A7R9ZCQ5"/>
<dbReference type="InterPro" id="IPR002110">
    <property type="entry name" value="Ankyrin_rpt"/>
</dbReference>
<protein>
    <submittedName>
        <fullName evidence="3">Uncharacterized protein</fullName>
    </submittedName>
</protein>
<sequence length="544" mass="58213">MERKHSQSPAGRQESDPTTHVDSVDANSGVLSVAKVEVEASNRLRLRCIASAAAAAAATANAKNKHVLDENENSEPLLNTLTDNTPLVSNGLRTEISCDAVQLGLPAGKSETTSSGEICEVLEETADVKELPLKPHSAIARAAAKAGQARIASAAANSSAVNAPTNAAKDQLREAASIAAAQAKLQKFKGLPEDSRGWLHSFIRSYHWHDAFMRCETHPHEVQRYDGNNVTALHLVCSIGGAPSFLVERVLSLWVDAAKVQDGKRGNTPLHLQCMNSQRSASEVSYIVRKCPLAASILNKEGQSALHVACTSNAMLPVLKLLVNADPSMLFQKDNSGATPLALTWKAYTSSIHGMAALDSILRGGSTDAMDSLFWRFWDKMTFLLGESYAHLDNARSKGHVIHAILTSEDLSSRMNLVLLSLALRLCPDWALQSDNHGNSPLHLAARKASPKVIKALVGADQNAAAVMATTPNSTGQTPLFLASMSHRTWGNGIEDIVLAAPDVIGRREPSTGLYPFQIAAAASEDNVDTAYQLLLARPELVLS</sequence>
<dbReference type="InterPro" id="IPR036770">
    <property type="entry name" value="Ankyrin_rpt-contain_sf"/>
</dbReference>
<dbReference type="EMBL" id="HBED01034773">
    <property type="protein sequence ID" value="CAD8318594.1"/>
    <property type="molecule type" value="Transcribed_RNA"/>
</dbReference>
<proteinExistence type="predicted"/>
<dbReference type="SMART" id="SM00248">
    <property type="entry name" value="ANK"/>
    <property type="match status" value="4"/>
</dbReference>
<dbReference type="PANTHER" id="PTHR24121:SF23">
    <property type="entry name" value="NO MECHANORECEPTOR POTENTIAL C, ISOFORM H"/>
    <property type="match status" value="1"/>
</dbReference>
<gene>
    <name evidence="3" type="ORF">TDUB1175_LOCUS17389</name>
</gene>
<evidence type="ECO:0000313" key="3">
    <source>
        <dbReference type="EMBL" id="CAD8318594.1"/>
    </source>
</evidence>
<name>A0A7R9ZCQ5_9STRA</name>
<dbReference type="PANTHER" id="PTHR24121">
    <property type="entry name" value="NO MECHANORECEPTOR POTENTIAL C, ISOFORM D-RELATED"/>
    <property type="match status" value="1"/>
</dbReference>
<accession>A0A7R9ZCQ5</accession>
<evidence type="ECO:0000256" key="2">
    <source>
        <dbReference type="SAM" id="MobiDB-lite"/>
    </source>
</evidence>
<reference evidence="3" key="1">
    <citation type="submission" date="2021-01" db="EMBL/GenBank/DDBJ databases">
        <authorList>
            <person name="Corre E."/>
            <person name="Pelletier E."/>
            <person name="Niang G."/>
            <person name="Scheremetjew M."/>
            <person name="Finn R."/>
            <person name="Kale V."/>
            <person name="Holt S."/>
            <person name="Cochrane G."/>
            <person name="Meng A."/>
            <person name="Brown T."/>
            <person name="Cohen L."/>
        </authorList>
    </citation>
    <scope>NUCLEOTIDE SEQUENCE</scope>
    <source>
        <strain evidence="3">CCMP147</strain>
    </source>
</reference>
<dbReference type="SUPFAM" id="SSF48403">
    <property type="entry name" value="Ankyrin repeat"/>
    <property type="match status" value="1"/>
</dbReference>